<keyword evidence="2" id="KW-0963">Cytoplasm</keyword>
<dbReference type="Gene3D" id="1.20.1050.10">
    <property type="match status" value="1"/>
</dbReference>
<accession>A0A8C3VVM4</accession>
<dbReference type="InterPro" id="IPR050213">
    <property type="entry name" value="GST_superfamily"/>
</dbReference>
<dbReference type="AlphaFoldDB" id="A0A8C3VVM4"/>
<dbReference type="Proteomes" id="UP000694540">
    <property type="component" value="Unplaced"/>
</dbReference>
<dbReference type="InterPro" id="IPR003081">
    <property type="entry name" value="GST_mu"/>
</dbReference>
<comment type="subcellular location">
    <subcellularLocation>
        <location evidence="1">Cytoplasm</location>
    </subcellularLocation>
</comment>
<evidence type="ECO:0000313" key="5">
    <source>
        <dbReference type="Proteomes" id="UP000694540"/>
    </source>
</evidence>
<dbReference type="PANTHER" id="PTHR11571:SF133">
    <property type="entry name" value="GLUTATHIONE S-TRANSFERASE MU 3"/>
    <property type="match status" value="1"/>
</dbReference>
<organism evidence="4 5">
    <name type="scientific">Catagonus wagneri</name>
    <name type="common">Chacoan peccary</name>
    <dbReference type="NCBI Taxonomy" id="51154"/>
    <lineage>
        <taxon>Eukaryota</taxon>
        <taxon>Metazoa</taxon>
        <taxon>Chordata</taxon>
        <taxon>Craniata</taxon>
        <taxon>Vertebrata</taxon>
        <taxon>Euteleostomi</taxon>
        <taxon>Mammalia</taxon>
        <taxon>Eutheria</taxon>
        <taxon>Laurasiatheria</taxon>
        <taxon>Artiodactyla</taxon>
        <taxon>Suina</taxon>
        <taxon>Tayassuidae</taxon>
        <taxon>Catagonus</taxon>
    </lineage>
</organism>
<dbReference type="GO" id="GO:0005737">
    <property type="term" value="C:cytoplasm"/>
    <property type="evidence" value="ECO:0007669"/>
    <property type="project" value="UniProtKB-SubCell"/>
</dbReference>
<reference evidence="4" key="2">
    <citation type="submission" date="2025-09" db="UniProtKB">
        <authorList>
            <consortium name="Ensembl"/>
        </authorList>
    </citation>
    <scope>IDENTIFICATION</scope>
</reference>
<keyword evidence="5" id="KW-1185">Reference proteome</keyword>
<evidence type="ECO:0000256" key="2">
    <source>
        <dbReference type="ARBA" id="ARBA00022490"/>
    </source>
</evidence>
<dbReference type="PANTHER" id="PTHR11571">
    <property type="entry name" value="GLUTATHIONE S-TRANSFERASE"/>
    <property type="match status" value="1"/>
</dbReference>
<proteinExistence type="predicted"/>
<comment type="catalytic activity">
    <reaction evidence="3">
        <text>RX + glutathione = an S-substituted glutathione + a halide anion + H(+)</text>
        <dbReference type="Rhea" id="RHEA:16437"/>
        <dbReference type="ChEBI" id="CHEBI:15378"/>
        <dbReference type="ChEBI" id="CHEBI:16042"/>
        <dbReference type="ChEBI" id="CHEBI:17792"/>
        <dbReference type="ChEBI" id="CHEBI:57925"/>
        <dbReference type="ChEBI" id="CHEBI:90779"/>
        <dbReference type="EC" id="2.5.1.18"/>
    </reaction>
</comment>
<sequence>MDTSYEDKWYTFGGTPDYGKSKRLDVKVRLDLDFSNLPYLMDHKNKITQRNATLLACKHNMCGGTEEEKIQADLMEKQIMDFLMQLITILLQP</sequence>
<evidence type="ECO:0000256" key="1">
    <source>
        <dbReference type="ARBA" id="ARBA00004496"/>
    </source>
</evidence>
<dbReference type="Gene3D" id="3.40.30.10">
    <property type="entry name" value="Glutaredoxin"/>
    <property type="match status" value="1"/>
</dbReference>
<evidence type="ECO:0000256" key="3">
    <source>
        <dbReference type="ARBA" id="ARBA00047960"/>
    </source>
</evidence>
<dbReference type="GeneTree" id="ENSGT00940000157663"/>
<dbReference type="PRINTS" id="PR01267">
    <property type="entry name" value="GSTRNSFRASEM"/>
</dbReference>
<dbReference type="GO" id="GO:0006749">
    <property type="term" value="P:glutathione metabolic process"/>
    <property type="evidence" value="ECO:0007669"/>
    <property type="project" value="TreeGrafter"/>
</dbReference>
<dbReference type="GO" id="GO:0004364">
    <property type="term" value="F:glutathione transferase activity"/>
    <property type="evidence" value="ECO:0007669"/>
    <property type="project" value="UniProtKB-EC"/>
</dbReference>
<name>A0A8C3VVM4_9CETA</name>
<reference evidence="4" key="1">
    <citation type="submission" date="2025-08" db="UniProtKB">
        <authorList>
            <consortium name="Ensembl"/>
        </authorList>
    </citation>
    <scope>IDENTIFICATION</scope>
</reference>
<dbReference type="Ensembl" id="ENSCWAT00000005593.1">
    <property type="protein sequence ID" value="ENSCWAP00000005169.1"/>
    <property type="gene ID" value="ENSCWAG00000003997.1"/>
</dbReference>
<evidence type="ECO:0000313" key="4">
    <source>
        <dbReference type="Ensembl" id="ENSCWAP00000005169.1"/>
    </source>
</evidence>
<protein>
    <submittedName>
        <fullName evidence="4">Uncharacterized protein</fullName>
    </submittedName>
</protein>